<evidence type="ECO:0000256" key="1">
    <source>
        <dbReference type="SAM" id="MobiDB-lite"/>
    </source>
</evidence>
<proteinExistence type="predicted"/>
<sequence>MRYVGVQEDFKRRSQNDREKSHHGQPSTKAGRHGRNPRRKGSSSGVLAINARTQKLEDETSYNRKWKKDTTSPRIEAGCVGT</sequence>
<dbReference type="EMBL" id="JANPWB010000002">
    <property type="protein sequence ID" value="KAJ1206451.1"/>
    <property type="molecule type" value="Genomic_DNA"/>
</dbReference>
<organism evidence="2 3">
    <name type="scientific">Pleurodeles waltl</name>
    <name type="common">Iberian ribbed newt</name>
    <dbReference type="NCBI Taxonomy" id="8319"/>
    <lineage>
        <taxon>Eukaryota</taxon>
        <taxon>Metazoa</taxon>
        <taxon>Chordata</taxon>
        <taxon>Craniata</taxon>
        <taxon>Vertebrata</taxon>
        <taxon>Euteleostomi</taxon>
        <taxon>Amphibia</taxon>
        <taxon>Batrachia</taxon>
        <taxon>Caudata</taxon>
        <taxon>Salamandroidea</taxon>
        <taxon>Salamandridae</taxon>
        <taxon>Pleurodelinae</taxon>
        <taxon>Pleurodeles</taxon>
    </lineage>
</organism>
<name>A0AAV7W0G0_PLEWA</name>
<reference evidence="2" key="1">
    <citation type="journal article" date="2022" name="bioRxiv">
        <title>Sequencing and chromosome-scale assembly of the giantPleurodeles waltlgenome.</title>
        <authorList>
            <person name="Brown T."/>
            <person name="Elewa A."/>
            <person name="Iarovenko S."/>
            <person name="Subramanian E."/>
            <person name="Araus A.J."/>
            <person name="Petzold A."/>
            <person name="Susuki M."/>
            <person name="Suzuki K.-i.T."/>
            <person name="Hayashi T."/>
            <person name="Toyoda A."/>
            <person name="Oliveira C."/>
            <person name="Osipova E."/>
            <person name="Leigh N.D."/>
            <person name="Simon A."/>
            <person name="Yun M.H."/>
        </authorList>
    </citation>
    <scope>NUCLEOTIDE SEQUENCE</scope>
    <source>
        <strain evidence="2">20211129_DDA</strain>
        <tissue evidence="2">Liver</tissue>
    </source>
</reference>
<feature type="compositionally biased region" description="Basic and acidic residues" evidence="1">
    <location>
        <begin position="8"/>
        <end position="22"/>
    </location>
</feature>
<dbReference type="AlphaFoldDB" id="A0AAV7W0G0"/>
<feature type="region of interest" description="Disordered" evidence="1">
    <location>
        <begin position="1"/>
        <end position="82"/>
    </location>
</feature>
<comment type="caution">
    <text evidence="2">The sequence shown here is derived from an EMBL/GenBank/DDBJ whole genome shotgun (WGS) entry which is preliminary data.</text>
</comment>
<accession>A0AAV7W0G0</accession>
<gene>
    <name evidence="2" type="ORF">NDU88_001856</name>
</gene>
<keyword evidence="3" id="KW-1185">Reference proteome</keyword>
<evidence type="ECO:0000313" key="3">
    <source>
        <dbReference type="Proteomes" id="UP001066276"/>
    </source>
</evidence>
<evidence type="ECO:0000313" key="2">
    <source>
        <dbReference type="EMBL" id="KAJ1206451.1"/>
    </source>
</evidence>
<protein>
    <submittedName>
        <fullName evidence="2">Uncharacterized protein</fullName>
    </submittedName>
</protein>
<feature type="compositionally biased region" description="Basic residues" evidence="1">
    <location>
        <begin position="30"/>
        <end position="41"/>
    </location>
</feature>
<dbReference type="Proteomes" id="UP001066276">
    <property type="component" value="Chromosome 1_2"/>
</dbReference>